<accession>A0A8S9FZ07</accession>
<comment type="catalytic activity">
    <reaction evidence="1 11">
        <text>S-ubiquitinyl-[E2 ubiquitin-conjugating enzyme]-L-cysteine + [acceptor protein]-L-lysine = [E2 ubiquitin-conjugating enzyme]-L-cysteine + N(6)-ubiquitinyl-[acceptor protein]-L-lysine.</text>
        <dbReference type="EC" id="2.3.2.27"/>
    </reaction>
</comment>
<evidence type="ECO:0000256" key="3">
    <source>
        <dbReference type="ARBA" id="ARBA00004906"/>
    </source>
</evidence>
<evidence type="ECO:0000256" key="1">
    <source>
        <dbReference type="ARBA" id="ARBA00000900"/>
    </source>
</evidence>
<evidence type="ECO:0000313" key="13">
    <source>
        <dbReference type="EMBL" id="KAF2538471.1"/>
    </source>
</evidence>
<feature type="domain" description="RING-type" evidence="12">
    <location>
        <begin position="44"/>
        <end position="89"/>
    </location>
</feature>
<evidence type="ECO:0000256" key="8">
    <source>
        <dbReference type="ARBA" id="ARBA00022833"/>
    </source>
</evidence>
<evidence type="ECO:0000313" key="14">
    <source>
        <dbReference type="Proteomes" id="UP000712281"/>
    </source>
</evidence>
<proteinExistence type="predicted"/>
<evidence type="ECO:0000256" key="4">
    <source>
        <dbReference type="ARBA" id="ARBA00022679"/>
    </source>
</evidence>
<comment type="caution">
    <text evidence="13">The sequence shown here is derived from an EMBL/GenBank/DDBJ whole genome shotgun (WGS) entry which is preliminary data.</text>
</comment>
<sequence length="102" mass="11386">MAMDQSFEDAYGELYGEGAFSFNNTTKPDPVTDSVPSDDSSFDCNICLDSVQEPVVTLCGHLFCWPCIHKWLHVQSDEHQGHKQCPVCKSKVSHSTLFFIIG</sequence>
<dbReference type="GO" id="GO:0061630">
    <property type="term" value="F:ubiquitin protein ligase activity"/>
    <property type="evidence" value="ECO:0007669"/>
    <property type="project" value="UniProtKB-UniRule"/>
</dbReference>
<dbReference type="GO" id="GO:0008270">
    <property type="term" value="F:zinc ion binding"/>
    <property type="evidence" value="ECO:0007669"/>
    <property type="project" value="UniProtKB-KW"/>
</dbReference>
<dbReference type="InterPro" id="IPR018957">
    <property type="entry name" value="Znf_C3HC4_RING-type"/>
</dbReference>
<dbReference type="SMART" id="SM00184">
    <property type="entry name" value="RING"/>
    <property type="match status" value="1"/>
</dbReference>
<evidence type="ECO:0000256" key="7">
    <source>
        <dbReference type="ARBA" id="ARBA00022786"/>
    </source>
</evidence>
<keyword evidence="6 10" id="KW-0863">Zinc-finger</keyword>
<keyword evidence="7 11" id="KW-0833">Ubl conjugation pathway</keyword>
<evidence type="ECO:0000256" key="2">
    <source>
        <dbReference type="ARBA" id="ARBA00004308"/>
    </source>
</evidence>
<evidence type="ECO:0000256" key="10">
    <source>
        <dbReference type="PROSITE-ProRule" id="PRU00175"/>
    </source>
</evidence>
<comment type="domain">
    <text evidence="11">The RING-type zinc finger domain is responsible for E3 ligase activity.</text>
</comment>
<dbReference type="EMBL" id="QGKW02002228">
    <property type="protein sequence ID" value="KAF2538471.1"/>
    <property type="molecule type" value="Genomic_DNA"/>
</dbReference>
<keyword evidence="11" id="KW-0256">Endoplasmic reticulum</keyword>
<dbReference type="InterPro" id="IPR013083">
    <property type="entry name" value="Znf_RING/FYVE/PHD"/>
</dbReference>
<evidence type="ECO:0000256" key="5">
    <source>
        <dbReference type="ARBA" id="ARBA00022723"/>
    </source>
</evidence>
<protein>
    <recommendedName>
        <fullName evidence="11">E3 ubiquitin-protein ligase RMA</fullName>
        <ecNumber evidence="11">2.3.2.27</ecNumber>
    </recommendedName>
    <alternativeName>
        <fullName evidence="11">Protein RING membrane-anchor</fullName>
    </alternativeName>
    <alternativeName>
        <fullName evidence="11">RING-type E3 ubiquitin transferase RMA</fullName>
    </alternativeName>
</protein>
<dbReference type="PANTHER" id="PTHR12313">
    <property type="entry name" value="E3 UBIQUITIN-PROTEIN LIGASE RNF5-RELATED"/>
    <property type="match status" value="1"/>
</dbReference>
<dbReference type="Pfam" id="PF00097">
    <property type="entry name" value="zf-C3HC4"/>
    <property type="match status" value="1"/>
</dbReference>
<reference evidence="13" key="1">
    <citation type="submission" date="2019-12" db="EMBL/GenBank/DDBJ databases">
        <title>Genome sequencing and annotation of Brassica cretica.</title>
        <authorList>
            <person name="Studholme D.J."/>
            <person name="Sarris P.F."/>
        </authorList>
    </citation>
    <scope>NUCLEOTIDE SEQUENCE</scope>
    <source>
        <strain evidence="13">PFS-001/15</strain>
        <tissue evidence="13">Leaf</tissue>
    </source>
</reference>
<dbReference type="GO" id="GO:0005789">
    <property type="term" value="C:endoplasmic reticulum membrane"/>
    <property type="evidence" value="ECO:0007669"/>
    <property type="project" value="UniProtKB-SubCell"/>
</dbReference>
<dbReference type="SUPFAM" id="SSF57850">
    <property type="entry name" value="RING/U-box"/>
    <property type="match status" value="1"/>
</dbReference>
<dbReference type="Proteomes" id="UP000712281">
    <property type="component" value="Unassembled WGS sequence"/>
</dbReference>
<comment type="function">
    <text evidence="11">E3 ubiquitin-protein ligase.</text>
</comment>
<dbReference type="Gene3D" id="3.30.40.10">
    <property type="entry name" value="Zinc/RING finger domain, C3HC4 (zinc finger)"/>
    <property type="match status" value="1"/>
</dbReference>
<gene>
    <name evidence="13" type="ORF">F2Q68_00018668</name>
</gene>
<keyword evidence="5 11" id="KW-0479">Metal-binding</keyword>
<evidence type="ECO:0000256" key="9">
    <source>
        <dbReference type="ARBA" id="ARBA00023136"/>
    </source>
</evidence>
<evidence type="ECO:0000256" key="11">
    <source>
        <dbReference type="RuleBase" id="RU369090"/>
    </source>
</evidence>
<keyword evidence="8 11" id="KW-0862">Zinc</keyword>
<dbReference type="InterPro" id="IPR001841">
    <property type="entry name" value="Znf_RING"/>
</dbReference>
<evidence type="ECO:0000256" key="6">
    <source>
        <dbReference type="ARBA" id="ARBA00022771"/>
    </source>
</evidence>
<dbReference type="PROSITE" id="PS50089">
    <property type="entry name" value="ZF_RING_2"/>
    <property type="match status" value="1"/>
</dbReference>
<dbReference type="EC" id="2.3.2.27" evidence="11"/>
<dbReference type="PROSITE" id="PS00518">
    <property type="entry name" value="ZF_RING_1"/>
    <property type="match status" value="1"/>
</dbReference>
<comment type="pathway">
    <text evidence="3 11">Protein modification; protein ubiquitination.</text>
</comment>
<name>A0A8S9FZ07_BRACR</name>
<keyword evidence="9" id="KW-0472">Membrane</keyword>
<dbReference type="AlphaFoldDB" id="A0A8S9FZ07"/>
<keyword evidence="4 11" id="KW-0808">Transferase</keyword>
<organism evidence="13 14">
    <name type="scientific">Brassica cretica</name>
    <name type="common">Mustard</name>
    <dbReference type="NCBI Taxonomy" id="69181"/>
    <lineage>
        <taxon>Eukaryota</taxon>
        <taxon>Viridiplantae</taxon>
        <taxon>Streptophyta</taxon>
        <taxon>Embryophyta</taxon>
        <taxon>Tracheophyta</taxon>
        <taxon>Spermatophyta</taxon>
        <taxon>Magnoliopsida</taxon>
        <taxon>eudicotyledons</taxon>
        <taxon>Gunneridae</taxon>
        <taxon>Pentapetalae</taxon>
        <taxon>rosids</taxon>
        <taxon>malvids</taxon>
        <taxon>Brassicales</taxon>
        <taxon>Brassicaceae</taxon>
        <taxon>Brassiceae</taxon>
        <taxon>Brassica</taxon>
    </lineage>
</organism>
<comment type="subcellular location">
    <subcellularLocation>
        <location evidence="2">Endomembrane system</location>
    </subcellularLocation>
    <subcellularLocation>
        <location evidence="11">Endoplasmic reticulum membrane</location>
        <topology evidence="11">Single-pass type IV membrane protein</topology>
    </subcellularLocation>
</comment>
<dbReference type="InterPro" id="IPR017907">
    <property type="entry name" value="Znf_RING_CS"/>
</dbReference>
<evidence type="ECO:0000259" key="12">
    <source>
        <dbReference type="PROSITE" id="PS50089"/>
    </source>
</evidence>
<dbReference type="GO" id="GO:0006511">
    <property type="term" value="P:ubiquitin-dependent protein catabolic process"/>
    <property type="evidence" value="ECO:0007669"/>
    <property type="project" value="UniProtKB-UniRule"/>
</dbReference>
<dbReference type="InterPro" id="IPR045103">
    <property type="entry name" value="RNF5/RNF185-like"/>
</dbReference>